<evidence type="ECO:0000313" key="3">
    <source>
        <dbReference type="Proteomes" id="UP000076715"/>
    </source>
</evidence>
<dbReference type="PROSITE" id="PS51352">
    <property type="entry name" value="THIOREDOXIN_2"/>
    <property type="match status" value="1"/>
</dbReference>
<evidence type="ECO:0000313" key="2">
    <source>
        <dbReference type="EMBL" id="KZS42919.1"/>
    </source>
</evidence>
<protein>
    <recommendedName>
        <fullName evidence="1">Thioredoxin domain-containing protein</fullName>
    </recommendedName>
</protein>
<dbReference type="InterPro" id="IPR000866">
    <property type="entry name" value="AhpC/TSA"/>
</dbReference>
<gene>
    <name evidence="2" type="ORF">AWE51_16280</name>
</gene>
<accession>A0A163D184</accession>
<dbReference type="PANTHER" id="PTHR42852">
    <property type="entry name" value="THIOL:DISULFIDE INTERCHANGE PROTEIN DSBE"/>
    <property type="match status" value="1"/>
</dbReference>
<dbReference type="OrthoDB" id="9809746at2"/>
<dbReference type="RefSeq" id="WP_066308202.1">
    <property type="nucleotide sequence ID" value="NZ_LQRT01000001.1"/>
</dbReference>
<name>A0A163D184_9FLAO</name>
<dbReference type="Proteomes" id="UP000076715">
    <property type="component" value="Unassembled WGS sequence"/>
</dbReference>
<dbReference type="STRING" id="1642818.AWE51_16280"/>
<dbReference type="GO" id="GO:0016491">
    <property type="term" value="F:oxidoreductase activity"/>
    <property type="evidence" value="ECO:0007669"/>
    <property type="project" value="InterPro"/>
</dbReference>
<feature type="domain" description="Thioredoxin" evidence="1">
    <location>
        <begin position="4"/>
        <end position="178"/>
    </location>
</feature>
<comment type="caution">
    <text evidence="2">The sequence shown here is derived from an EMBL/GenBank/DDBJ whole genome shotgun (WGS) entry which is preliminary data.</text>
</comment>
<proteinExistence type="predicted"/>
<dbReference type="AlphaFoldDB" id="A0A163D184"/>
<dbReference type="InterPro" id="IPR013766">
    <property type="entry name" value="Thioredoxin_domain"/>
</dbReference>
<dbReference type="InterPro" id="IPR036249">
    <property type="entry name" value="Thioredoxin-like_sf"/>
</dbReference>
<dbReference type="GO" id="GO:0016209">
    <property type="term" value="F:antioxidant activity"/>
    <property type="evidence" value="ECO:0007669"/>
    <property type="project" value="InterPro"/>
</dbReference>
<dbReference type="SUPFAM" id="SSF52833">
    <property type="entry name" value="Thioredoxin-like"/>
    <property type="match status" value="1"/>
</dbReference>
<evidence type="ECO:0000259" key="1">
    <source>
        <dbReference type="PROSITE" id="PS51352"/>
    </source>
</evidence>
<sequence>MAKIIENDLFIPFKAEDINGETINLIDYMGQKLYLVFFRKAACPFCNMGVRELIKRHDEFIKKGIKVVALFASSKAEILKYAGEQKAPFPIIPDEKYNIYKKYGIDISYNGMLKTMFNPGKVSKAITGGFFSLKTTFQDPVLPADFLIDEEQNVVKAHYGNTYDDHLPVSKILEWNTVSTLEMN</sequence>
<dbReference type="InterPro" id="IPR050553">
    <property type="entry name" value="Thioredoxin_ResA/DsbE_sf"/>
</dbReference>
<keyword evidence="3" id="KW-1185">Reference proteome</keyword>
<organism evidence="2 3">
    <name type="scientific">Aquimarina aggregata</name>
    <dbReference type="NCBI Taxonomy" id="1642818"/>
    <lineage>
        <taxon>Bacteria</taxon>
        <taxon>Pseudomonadati</taxon>
        <taxon>Bacteroidota</taxon>
        <taxon>Flavobacteriia</taxon>
        <taxon>Flavobacteriales</taxon>
        <taxon>Flavobacteriaceae</taxon>
        <taxon>Aquimarina</taxon>
    </lineage>
</organism>
<dbReference type="EMBL" id="LQRT01000001">
    <property type="protein sequence ID" value="KZS42919.1"/>
    <property type="molecule type" value="Genomic_DNA"/>
</dbReference>
<dbReference type="Gene3D" id="3.40.30.10">
    <property type="entry name" value="Glutaredoxin"/>
    <property type="match status" value="1"/>
</dbReference>
<dbReference type="CDD" id="cd02970">
    <property type="entry name" value="PRX_like2"/>
    <property type="match status" value="1"/>
</dbReference>
<dbReference type="Pfam" id="PF00578">
    <property type="entry name" value="AhpC-TSA"/>
    <property type="match status" value="1"/>
</dbReference>
<reference evidence="2 3" key="1">
    <citation type="submission" date="2016-01" db="EMBL/GenBank/DDBJ databases">
        <title>The draft genome sequence of Aquimarina sp. RZW4-3-2.</title>
        <authorList>
            <person name="Wang Y."/>
        </authorList>
    </citation>
    <scope>NUCLEOTIDE SEQUENCE [LARGE SCALE GENOMIC DNA]</scope>
    <source>
        <strain evidence="2 3">RZW4-3-2</strain>
    </source>
</reference>